<feature type="transmembrane region" description="Helical" evidence="1">
    <location>
        <begin position="164"/>
        <end position="185"/>
    </location>
</feature>
<keyword evidence="1" id="KW-0812">Transmembrane</keyword>
<feature type="transmembrane region" description="Helical" evidence="1">
    <location>
        <begin position="191"/>
        <end position="211"/>
    </location>
</feature>
<reference evidence="2 3" key="1">
    <citation type="submission" date="2021-04" db="EMBL/GenBank/DDBJ databases">
        <title>Chitinophaga sp. nov., isolated from the rhizosphere soil.</title>
        <authorList>
            <person name="He S."/>
        </authorList>
    </citation>
    <scope>NUCLEOTIDE SEQUENCE [LARGE SCALE GENOMIC DNA]</scope>
    <source>
        <strain evidence="2 3">2R12</strain>
    </source>
</reference>
<evidence type="ECO:0000313" key="2">
    <source>
        <dbReference type="EMBL" id="MBS0030442.1"/>
    </source>
</evidence>
<accession>A0ABS5J5F1</accession>
<keyword evidence="1" id="KW-0472">Membrane</keyword>
<dbReference type="RefSeq" id="WP_211975580.1">
    <property type="nucleotide sequence ID" value="NZ_CBFHAM010000008.1"/>
</dbReference>
<protein>
    <submittedName>
        <fullName evidence="2">Uncharacterized protein</fullName>
    </submittedName>
</protein>
<feature type="transmembrane region" description="Helical" evidence="1">
    <location>
        <begin position="83"/>
        <end position="105"/>
    </location>
</feature>
<proteinExistence type="predicted"/>
<dbReference type="EMBL" id="JAGTXB010000014">
    <property type="protein sequence ID" value="MBS0030442.1"/>
    <property type="molecule type" value="Genomic_DNA"/>
</dbReference>
<sequence length="221" mass="25086">MDTLIHDAWSWLCLSMGVMLLTTFIMRRQSRQFFTMDVVIRKFSILDLEFPGSPKEIPDIIKGVYALPAAQQKRTLSALRGQLWVDFLFMPAAYGSIFLVCIKVAEKMNPAGTSLFTWLAWLQLLPWLCDIIENIYLLRKTYPAVPPSSQAVHKAYQWLEIVKWGISQVGMVCGLSALLFFWLSGDFEVASLHYLLIIVGETAVFIALQFIPQPGKEPLPV</sequence>
<dbReference type="Proteomes" id="UP000676386">
    <property type="component" value="Unassembled WGS sequence"/>
</dbReference>
<keyword evidence="1" id="KW-1133">Transmembrane helix</keyword>
<name>A0ABS5J5F1_9BACT</name>
<evidence type="ECO:0000313" key="3">
    <source>
        <dbReference type="Proteomes" id="UP000676386"/>
    </source>
</evidence>
<keyword evidence="3" id="KW-1185">Reference proteome</keyword>
<organism evidence="2 3">
    <name type="scientific">Chitinophaga hostae</name>
    <dbReference type="NCBI Taxonomy" id="2831022"/>
    <lineage>
        <taxon>Bacteria</taxon>
        <taxon>Pseudomonadati</taxon>
        <taxon>Bacteroidota</taxon>
        <taxon>Chitinophagia</taxon>
        <taxon>Chitinophagales</taxon>
        <taxon>Chitinophagaceae</taxon>
        <taxon>Chitinophaga</taxon>
    </lineage>
</organism>
<evidence type="ECO:0000256" key="1">
    <source>
        <dbReference type="SAM" id="Phobius"/>
    </source>
</evidence>
<feature type="transmembrane region" description="Helical" evidence="1">
    <location>
        <begin position="6"/>
        <end position="26"/>
    </location>
</feature>
<gene>
    <name evidence="2" type="ORF">KE626_24155</name>
</gene>
<comment type="caution">
    <text evidence="2">The sequence shown here is derived from an EMBL/GenBank/DDBJ whole genome shotgun (WGS) entry which is preliminary data.</text>
</comment>